<accession>A0A418QI37</accession>
<dbReference type="EMBL" id="QYCN01000078">
    <property type="protein sequence ID" value="RIY04824.1"/>
    <property type="molecule type" value="Genomic_DNA"/>
</dbReference>
<reference evidence="1 2" key="1">
    <citation type="submission" date="2019-01" db="EMBL/GenBank/DDBJ databases">
        <title>Hymenobacter humicola sp. nov., isolated from soils in Antarctica.</title>
        <authorList>
            <person name="Sedlacek I."/>
            <person name="Holochova P."/>
            <person name="Kralova S."/>
            <person name="Pantucek R."/>
            <person name="Stankova E."/>
            <person name="Vrbovska V."/>
            <person name="Kristofova L."/>
            <person name="Svec P."/>
            <person name="Busse H.-J."/>
        </authorList>
    </citation>
    <scope>NUCLEOTIDE SEQUENCE [LARGE SCALE GENOMIC DNA]</scope>
    <source>
        <strain evidence="1 2">CCM 8852</strain>
    </source>
</reference>
<evidence type="ECO:0000313" key="1">
    <source>
        <dbReference type="EMBL" id="RIY04824.1"/>
    </source>
</evidence>
<evidence type="ECO:0000313" key="2">
    <source>
        <dbReference type="Proteomes" id="UP000284250"/>
    </source>
</evidence>
<feature type="non-terminal residue" evidence="1">
    <location>
        <position position="1"/>
    </location>
</feature>
<organism evidence="1 2">
    <name type="scientific">Hymenobacter rubripertinctus</name>
    <dbReference type="NCBI Taxonomy" id="2029981"/>
    <lineage>
        <taxon>Bacteria</taxon>
        <taxon>Pseudomonadati</taxon>
        <taxon>Bacteroidota</taxon>
        <taxon>Cytophagia</taxon>
        <taxon>Cytophagales</taxon>
        <taxon>Hymenobacteraceae</taxon>
        <taxon>Hymenobacter</taxon>
    </lineage>
</organism>
<dbReference type="AlphaFoldDB" id="A0A418QI37"/>
<dbReference type="RefSeq" id="WP_182888558.1">
    <property type="nucleotide sequence ID" value="NZ_QYCN01000078.1"/>
</dbReference>
<protein>
    <submittedName>
        <fullName evidence="1">Uncharacterized protein</fullName>
    </submittedName>
</protein>
<sequence length="358" mass="40815">QEQDNNVSACATTALWMAFHKTAALFQTALPSPYHITATTRNLFYRHGRTFPSAGLDQTQIGEAIEAVGLVAELRTYRQGHEWGLLPPGDSATARMQQQLRGAKGFLYAYLRLGLPVLLFLLLDENPDLGHLVTITGYRLAPATALPTPDISLASDALDRLYAHDDQMGPFARYGFTEQGRLRTPWPADADWQTAEGRWQQHREASLFSLFVPLAADIRITYEQVYRQVGLFEQIFTDTIQERADIVWDIYLDYSNKYKEELRYLRPVSGEPLRRILVSSLPKYIWVARATLQQTPILELVFDATDLHTGFYCLLVNVFDPLRASMTNWLGQPAFRRKLLKAPKFDKRFLPLLLEGLH</sequence>
<proteinExistence type="predicted"/>
<gene>
    <name evidence="1" type="ORF">D0T11_21415</name>
</gene>
<name>A0A418QI37_9BACT</name>
<keyword evidence="2" id="KW-1185">Reference proteome</keyword>
<dbReference type="Proteomes" id="UP000284250">
    <property type="component" value="Unassembled WGS sequence"/>
</dbReference>
<comment type="caution">
    <text evidence="1">The sequence shown here is derived from an EMBL/GenBank/DDBJ whole genome shotgun (WGS) entry which is preliminary data.</text>
</comment>